<keyword evidence="4" id="KW-1185">Reference proteome</keyword>
<dbReference type="Pfam" id="PF05922">
    <property type="entry name" value="Inhibitor_I9"/>
    <property type="match status" value="1"/>
</dbReference>
<evidence type="ECO:0000259" key="2">
    <source>
        <dbReference type="Pfam" id="PF05922"/>
    </source>
</evidence>
<dbReference type="PANTHER" id="PTHR28288">
    <property type="entry name" value="PROTEASE B INHIBITOR 2"/>
    <property type="match status" value="1"/>
</dbReference>
<evidence type="ECO:0000256" key="1">
    <source>
        <dbReference type="ARBA" id="ARBA00038069"/>
    </source>
</evidence>
<dbReference type="InterPro" id="IPR052471">
    <property type="entry name" value="PBI_I9"/>
</dbReference>
<dbReference type="FunFam" id="3.30.70.80:FF:000005">
    <property type="entry name" value="Proteinase inhibitor I2B"/>
    <property type="match status" value="1"/>
</dbReference>
<dbReference type="Proteomes" id="UP000245942">
    <property type="component" value="Unassembled WGS sequence"/>
</dbReference>
<comment type="similarity">
    <text evidence="1">Belongs to the protease inhibitor I9 family.</text>
</comment>
<feature type="domain" description="Inhibitor I9" evidence="2">
    <location>
        <begin position="7"/>
        <end position="78"/>
    </location>
</feature>
<accession>A0A316UKY9</accession>
<organism evidence="3 4">
    <name type="scientific">Pseudomicrostroma glucosiphilum</name>
    <dbReference type="NCBI Taxonomy" id="1684307"/>
    <lineage>
        <taxon>Eukaryota</taxon>
        <taxon>Fungi</taxon>
        <taxon>Dikarya</taxon>
        <taxon>Basidiomycota</taxon>
        <taxon>Ustilaginomycotina</taxon>
        <taxon>Exobasidiomycetes</taxon>
        <taxon>Microstromatales</taxon>
        <taxon>Microstromatales incertae sedis</taxon>
        <taxon>Pseudomicrostroma</taxon>
    </lineage>
</organism>
<dbReference type="STRING" id="1684307.A0A316UKY9"/>
<dbReference type="SUPFAM" id="SSF54897">
    <property type="entry name" value="Protease propeptides/inhibitors"/>
    <property type="match status" value="1"/>
</dbReference>
<gene>
    <name evidence="3" type="ORF">BCV69DRAFT_279804</name>
</gene>
<dbReference type="GeneID" id="37013116"/>
<dbReference type="InterPro" id="IPR037045">
    <property type="entry name" value="S8pro/Inhibitor_I9_sf"/>
</dbReference>
<evidence type="ECO:0000313" key="4">
    <source>
        <dbReference type="Proteomes" id="UP000245942"/>
    </source>
</evidence>
<sequence>MSSNKPYIVIFKQSASSGDIDSHIKEVESQGGKIKQRFDSEIMKGFAATMPQDHAQALTAKSGGEHIDYVEPDSEVSTQ</sequence>
<dbReference type="GO" id="GO:0004866">
    <property type="term" value="F:endopeptidase inhibitor activity"/>
    <property type="evidence" value="ECO:0007669"/>
    <property type="project" value="TreeGrafter"/>
</dbReference>
<dbReference type="OrthoDB" id="5518345at2759"/>
<dbReference type="PANTHER" id="PTHR28288:SF2">
    <property type="entry name" value="PROTEASE B INHIBITOR 2"/>
    <property type="match status" value="1"/>
</dbReference>
<dbReference type="RefSeq" id="XP_025351055.1">
    <property type="nucleotide sequence ID" value="XM_025491382.1"/>
</dbReference>
<reference evidence="3 4" key="1">
    <citation type="journal article" date="2018" name="Mol. Biol. Evol.">
        <title>Broad Genomic Sampling Reveals a Smut Pathogenic Ancestry of the Fungal Clade Ustilaginomycotina.</title>
        <authorList>
            <person name="Kijpornyongpan T."/>
            <person name="Mondo S.J."/>
            <person name="Barry K."/>
            <person name="Sandor L."/>
            <person name="Lee J."/>
            <person name="Lipzen A."/>
            <person name="Pangilinan J."/>
            <person name="LaButti K."/>
            <person name="Hainaut M."/>
            <person name="Henrissat B."/>
            <person name="Grigoriev I.V."/>
            <person name="Spatafora J.W."/>
            <person name="Aime M.C."/>
        </authorList>
    </citation>
    <scope>NUCLEOTIDE SEQUENCE [LARGE SCALE GENOMIC DNA]</scope>
    <source>
        <strain evidence="3 4">MCA 4718</strain>
    </source>
</reference>
<dbReference type="GO" id="GO:0042144">
    <property type="term" value="P:vacuole fusion, non-autophagic"/>
    <property type="evidence" value="ECO:0007669"/>
    <property type="project" value="TreeGrafter"/>
</dbReference>
<protein>
    <recommendedName>
        <fullName evidence="2">Inhibitor I9 domain-containing protein</fullName>
    </recommendedName>
</protein>
<dbReference type="InterPro" id="IPR010259">
    <property type="entry name" value="S8pro/Inhibitor_I9"/>
</dbReference>
<proteinExistence type="inferred from homology"/>
<dbReference type="AlphaFoldDB" id="A0A316UKY9"/>
<evidence type="ECO:0000313" key="3">
    <source>
        <dbReference type="EMBL" id="PWN23895.1"/>
    </source>
</evidence>
<name>A0A316UKY9_9BASI</name>
<dbReference type="Gene3D" id="3.30.70.80">
    <property type="entry name" value="Peptidase S8 propeptide/proteinase inhibitor I9"/>
    <property type="match status" value="1"/>
</dbReference>
<dbReference type="EMBL" id="KZ819321">
    <property type="protein sequence ID" value="PWN23895.1"/>
    <property type="molecule type" value="Genomic_DNA"/>
</dbReference>